<dbReference type="InterPro" id="IPR021109">
    <property type="entry name" value="Peptidase_aspartic_dom_sf"/>
</dbReference>
<dbReference type="RefSeq" id="XP_016482733.1">
    <property type="nucleotide sequence ID" value="XM_016627247.1"/>
</dbReference>
<reference evidence="1" key="1">
    <citation type="submission" date="2025-08" db="UniProtKB">
        <authorList>
            <consortium name="RefSeq"/>
        </authorList>
    </citation>
    <scope>IDENTIFICATION</scope>
</reference>
<dbReference type="InterPro" id="IPR043502">
    <property type="entry name" value="DNA/RNA_pol_sf"/>
</dbReference>
<protein>
    <recommendedName>
        <fullName evidence="2">RNA-directed DNA polymerase homolog</fullName>
    </recommendedName>
</protein>
<dbReference type="OMA" id="HIRIDNC"/>
<gene>
    <name evidence="1" type="primary">LOC107803507</name>
</gene>
<organism evidence="1">
    <name type="scientific">Nicotiana tabacum</name>
    <name type="common">Common tobacco</name>
    <dbReference type="NCBI Taxonomy" id="4097"/>
    <lineage>
        <taxon>Eukaryota</taxon>
        <taxon>Viridiplantae</taxon>
        <taxon>Streptophyta</taxon>
        <taxon>Embryophyta</taxon>
        <taxon>Tracheophyta</taxon>
        <taxon>Spermatophyta</taxon>
        <taxon>Magnoliopsida</taxon>
        <taxon>eudicotyledons</taxon>
        <taxon>Gunneridae</taxon>
        <taxon>Pentapetalae</taxon>
        <taxon>asterids</taxon>
        <taxon>lamiids</taxon>
        <taxon>Solanales</taxon>
        <taxon>Solanaceae</taxon>
        <taxon>Nicotianoideae</taxon>
        <taxon>Nicotianeae</taxon>
        <taxon>Nicotiana</taxon>
    </lineage>
</organism>
<evidence type="ECO:0008006" key="2">
    <source>
        <dbReference type="Google" id="ProtNLM"/>
    </source>
</evidence>
<dbReference type="PaxDb" id="4097-A0A1S4B1S0"/>
<dbReference type="Gene3D" id="2.40.70.10">
    <property type="entry name" value="Acid Proteases"/>
    <property type="match status" value="1"/>
</dbReference>
<proteinExistence type="predicted"/>
<name>A0A1S4B1S0_TOBAC</name>
<accession>A0A1S4B1S0</accession>
<dbReference type="InterPro" id="IPR043128">
    <property type="entry name" value="Rev_trsase/Diguanyl_cyclase"/>
</dbReference>
<dbReference type="PANTHER" id="PTHR32108:SF9">
    <property type="entry name" value="REVERSE TRANSCRIPTASE RNASE H-LIKE DOMAIN-CONTAINING PROTEIN"/>
    <property type="match status" value="1"/>
</dbReference>
<dbReference type="CDD" id="cd00303">
    <property type="entry name" value="retropepsin_like"/>
    <property type="match status" value="1"/>
</dbReference>
<dbReference type="Gene3D" id="3.30.70.270">
    <property type="match status" value="1"/>
</dbReference>
<dbReference type="KEGG" id="nta:107803507"/>
<evidence type="ECO:0000313" key="1">
    <source>
        <dbReference type="RefSeq" id="XP_016482733.1"/>
    </source>
</evidence>
<sequence length="682" mass="77295">MGMMGQKFPELVNIEDFCEDARKSDKVQSMAALQGTIVTIGNALAVKIPPKKAPIITVQINPTVIVQTYLQQPADATQGEEYHEYKTVLWTYQQKRKAKKTDSATAHAMTRSGRCYAPEEVNRGNSGREQIPRRNITDLEAAEFWKTMSSKEYSVEEQLKKTLAQISIMDLQMSSNNHKNTLLKVLSGVSVPSNTTSEALAVTIEKMVEANMITFKRDELPVEGASHNKTLHITVKHRDKVASRVLVDGGSGVNICPLSTMRELGIHLRELKESHVRLRAFDGSQKDVIGEIYLALHIGPIDFLVLFQVMEISSSYNLLLGRRWKHMVGVVPSTLHQCIKFEWGCQEIVVHGEWGHSAYLEYDVPFIEGLDGVAFHAVEIMQTTKEEKTEQNLGMQSSYRSKMAVREMMKDCYRQGTRLGAKSDRIIEPIEHNGQKGRAGIGYQPPEGKTCTVSSGKKVFVPEHVSCLGDAEPSEELQNWTASPSLEIEQLESQKKPNLEETKVVNLRNKEDVKETRISIHLEANQKEKMIELLRQYVDMFAWSYDDMPGLSTDIISHRLPTNPTRPSVKQKLRKFKPGLSQRIKKEVTKQIEANIVRISNYPSWLENIVPVPKKDGKIRICVDYRDLNKSSTKEDFPLLNIHIRIDNCVKHELQSFMDCFAGYHQILMHKEDAKKIALTTP</sequence>
<dbReference type="Gene3D" id="3.10.10.10">
    <property type="entry name" value="HIV Type 1 Reverse Transcriptase, subunit A, domain 1"/>
    <property type="match status" value="1"/>
</dbReference>
<dbReference type="OrthoDB" id="1304644at2759"/>
<dbReference type="CDD" id="cd01647">
    <property type="entry name" value="RT_LTR"/>
    <property type="match status" value="1"/>
</dbReference>
<dbReference type="AlphaFoldDB" id="A0A1S4B1S0"/>
<dbReference type="PANTHER" id="PTHR32108">
    <property type="entry name" value="DNA-DIRECTED RNA POLYMERASE SUBUNIT ALPHA"/>
    <property type="match status" value="1"/>
</dbReference>
<dbReference type="SUPFAM" id="SSF56672">
    <property type="entry name" value="DNA/RNA polymerases"/>
    <property type="match status" value="1"/>
</dbReference>